<organism evidence="5 6">
    <name type="scientific">Phytophthora kernoviae 00238/432</name>
    <dbReference type="NCBI Taxonomy" id="1284355"/>
    <lineage>
        <taxon>Eukaryota</taxon>
        <taxon>Sar</taxon>
        <taxon>Stramenopiles</taxon>
        <taxon>Oomycota</taxon>
        <taxon>Peronosporomycetes</taxon>
        <taxon>Peronosporales</taxon>
        <taxon>Peronosporaceae</taxon>
        <taxon>Phytophthora</taxon>
    </lineage>
</organism>
<dbReference type="InterPro" id="IPR027417">
    <property type="entry name" value="P-loop_NTPase"/>
</dbReference>
<keyword evidence="2" id="KW-0813">Transport</keyword>
<dbReference type="EMBL" id="AOFI03000013">
    <property type="protein sequence ID" value="KAF4324837.1"/>
    <property type="molecule type" value="Genomic_DNA"/>
</dbReference>
<dbReference type="GO" id="GO:0005524">
    <property type="term" value="F:ATP binding"/>
    <property type="evidence" value="ECO:0007669"/>
    <property type="project" value="InterPro"/>
</dbReference>
<protein>
    <recommendedName>
        <fullName evidence="4">ABC transporter domain-containing protein</fullName>
    </recommendedName>
</protein>
<dbReference type="Gene3D" id="3.40.50.300">
    <property type="entry name" value="P-loop containing nucleotide triphosphate hydrolases"/>
    <property type="match status" value="1"/>
</dbReference>
<evidence type="ECO:0000313" key="6">
    <source>
        <dbReference type="Proteomes" id="UP000702964"/>
    </source>
</evidence>
<name>A0A8J4SSX7_9STRA</name>
<evidence type="ECO:0000256" key="1">
    <source>
        <dbReference type="ARBA" id="ARBA00005417"/>
    </source>
</evidence>
<dbReference type="Proteomes" id="UP000702964">
    <property type="component" value="Unassembled WGS sequence"/>
</dbReference>
<comment type="similarity">
    <text evidence="1">Belongs to the ABC transporter superfamily.</text>
</comment>
<dbReference type="PROSITE" id="PS50893">
    <property type="entry name" value="ABC_TRANSPORTER_2"/>
    <property type="match status" value="1"/>
</dbReference>
<feature type="transmembrane region" description="Helical" evidence="3">
    <location>
        <begin position="269"/>
        <end position="289"/>
    </location>
</feature>
<feature type="transmembrane region" description="Helical" evidence="3">
    <location>
        <begin position="210"/>
        <end position="232"/>
    </location>
</feature>
<evidence type="ECO:0000313" key="5">
    <source>
        <dbReference type="EMBL" id="KAF4324837.1"/>
    </source>
</evidence>
<gene>
    <name evidence="5" type="ORF">G195_001048</name>
</gene>
<sequence>MIEVRNISKQFKVHQALNDVSFTVEQGSVTGLIGPNGSGKTTLIRIMNGVLGASGGQVSINGLDPFRETENVLAICGTLTEQSGLYENMSGRDNLIFFAEAFGVQHAKARIDELVDLFEMEDYQHRKVGTYSTVMASSILTANSFAGEKERKTLEGLLFTPMSMDTLFKGKVLAALIPSLILSWVTFIIYGIIANILMYPMFGALMFPNLNWIILVLWVVPACSLVVILLNVLISAKVRGFQEAYQLGGLVVIPLLALIGGQASGMLLISPLMLILVGAVLLLISFALLRLVTLWNSRQQLAESQI</sequence>
<keyword evidence="3" id="KW-1133">Transmembrane helix</keyword>
<keyword evidence="3" id="KW-0472">Membrane</keyword>
<dbReference type="AlphaFoldDB" id="A0A8J4SSX7"/>
<evidence type="ECO:0000259" key="4">
    <source>
        <dbReference type="PROSITE" id="PS50893"/>
    </source>
</evidence>
<dbReference type="Pfam" id="PF00005">
    <property type="entry name" value="ABC_tran"/>
    <property type="match status" value="1"/>
</dbReference>
<dbReference type="InterPro" id="IPR003439">
    <property type="entry name" value="ABC_transporter-like_ATP-bd"/>
</dbReference>
<feature type="domain" description="ABC transporter" evidence="4">
    <location>
        <begin position="2"/>
        <end position="256"/>
    </location>
</feature>
<feature type="transmembrane region" description="Helical" evidence="3">
    <location>
        <begin position="172"/>
        <end position="198"/>
    </location>
</feature>
<keyword evidence="3" id="KW-0812">Transmembrane</keyword>
<dbReference type="SUPFAM" id="SSF52540">
    <property type="entry name" value="P-loop containing nucleoside triphosphate hydrolases"/>
    <property type="match status" value="1"/>
</dbReference>
<dbReference type="PANTHER" id="PTHR43335">
    <property type="entry name" value="ABC TRANSPORTER, ATP-BINDING PROTEIN"/>
    <property type="match status" value="1"/>
</dbReference>
<comment type="caution">
    <text evidence="5">The sequence shown here is derived from an EMBL/GenBank/DDBJ whole genome shotgun (WGS) entry which is preliminary data.</text>
</comment>
<reference evidence="5" key="2">
    <citation type="submission" date="2020-02" db="EMBL/GenBank/DDBJ databases">
        <authorList>
            <person name="Studholme D.J."/>
        </authorList>
    </citation>
    <scope>NUCLEOTIDE SEQUENCE</scope>
    <source>
        <strain evidence="5">00238/432</strain>
    </source>
</reference>
<proteinExistence type="inferred from homology"/>
<accession>A0A8J4SSX7</accession>
<reference evidence="5" key="1">
    <citation type="journal article" date="2015" name="Genom Data">
        <title>Draft genome sequences of Phytophthora kernoviae and Phytophthora ramorum lineage EU2 from Scotland.</title>
        <authorList>
            <person name="Sambles C."/>
            <person name="Schlenzig A."/>
            <person name="O'Neill P."/>
            <person name="Grant M."/>
            <person name="Studholme D.J."/>
        </authorList>
    </citation>
    <scope>NUCLEOTIDE SEQUENCE</scope>
    <source>
        <strain evidence="5">00238/432</strain>
    </source>
</reference>
<dbReference type="GO" id="GO:0016887">
    <property type="term" value="F:ATP hydrolysis activity"/>
    <property type="evidence" value="ECO:0007669"/>
    <property type="project" value="InterPro"/>
</dbReference>
<feature type="transmembrane region" description="Helical" evidence="3">
    <location>
        <begin position="244"/>
        <end position="263"/>
    </location>
</feature>
<evidence type="ECO:0000256" key="2">
    <source>
        <dbReference type="ARBA" id="ARBA00022448"/>
    </source>
</evidence>
<evidence type="ECO:0000256" key="3">
    <source>
        <dbReference type="SAM" id="Phobius"/>
    </source>
</evidence>